<evidence type="ECO:0000313" key="10">
    <source>
        <dbReference type="Proteomes" id="UP000627292"/>
    </source>
</evidence>
<comment type="caution">
    <text evidence="9">The sequence shown here is derived from an EMBL/GenBank/DDBJ whole genome shotgun (WGS) entry which is preliminary data.</text>
</comment>
<accession>A0A917MXG6</accession>
<evidence type="ECO:0000256" key="6">
    <source>
        <dbReference type="SAM" id="SignalP"/>
    </source>
</evidence>
<feature type="domain" description="RagB/SusD" evidence="7">
    <location>
        <begin position="338"/>
        <end position="409"/>
    </location>
</feature>
<dbReference type="RefSeq" id="WP_188951991.1">
    <property type="nucleotide sequence ID" value="NZ_BMIB01000002.1"/>
</dbReference>
<sequence length="456" mass="50935">MTIQYSYTLLRNACLLFMLLHAGACKKFLSEKPDQKFVIPTTLNDADILLNDYFTMNMRYSGEGEAAADNYYITDGDLSGLDVLDRGNYTWVANGLHNVATWQYPYKAVFNANVALEVVSNLEPDAAGVYNNVKGSALFFRAFALYQIAQLYAPPYDKSTADVAPGIPVRESADASIPSVRGTVQQTYSSMVSDLEQAATLLPETAVVKSRPNKAAAFAMLARTFLAMEEYVKAGMYADSCLKHYHALLDYAMLDTIGTTPAFTRFNDEVVFTAVTNSTYALNPGIAHIDTMLYRSYASGDLRKQLFFKNNVGAEAFYRGGYDGTNTNQLFIGLAIDEVYLVRAECYARAGIVQAAMDDLNTLLIKRWNASFVPYTASDADDALRKILTERRKELIFRTSRWTDLRRLNKDSRFAKTLTRSRNTMPYTPLPPNDVRYTLLIPQEVIGTSGIAQNER</sequence>
<dbReference type="AlphaFoldDB" id="A0A917MXG6"/>
<dbReference type="InterPro" id="IPR012944">
    <property type="entry name" value="SusD_RagB_dom"/>
</dbReference>
<organism evidence="9 10">
    <name type="scientific">Filimonas zeae</name>
    <dbReference type="NCBI Taxonomy" id="1737353"/>
    <lineage>
        <taxon>Bacteria</taxon>
        <taxon>Pseudomonadati</taxon>
        <taxon>Bacteroidota</taxon>
        <taxon>Chitinophagia</taxon>
        <taxon>Chitinophagales</taxon>
        <taxon>Chitinophagaceae</taxon>
        <taxon>Filimonas</taxon>
    </lineage>
</organism>
<evidence type="ECO:0000259" key="8">
    <source>
        <dbReference type="Pfam" id="PF14322"/>
    </source>
</evidence>
<keyword evidence="4" id="KW-0472">Membrane</keyword>
<dbReference type="InterPro" id="IPR033985">
    <property type="entry name" value="SusD-like_N"/>
</dbReference>
<comment type="similarity">
    <text evidence="2">Belongs to the SusD family.</text>
</comment>
<evidence type="ECO:0000256" key="3">
    <source>
        <dbReference type="ARBA" id="ARBA00022729"/>
    </source>
</evidence>
<dbReference type="Pfam" id="PF07980">
    <property type="entry name" value="SusD_RagB"/>
    <property type="match status" value="1"/>
</dbReference>
<feature type="chain" id="PRO_5037666768" description="SusD family protein" evidence="6">
    <location>
        <begin position="23"/>
        <end position="456"/>
    </location>
</feature>
<evidence type="ECO:0000256" key="4">
    <source>
        <dbReference type="ARBA" id="ARBA00023136"/>
    </source>
</evidence>
<evidence type="ECO:0000256" key="1">
    <source>
        <dbReference type="ARBA" id="ARBA00004442"/>
    </source>
</evidence>
<protein>
    <recommendedName>
        <fullName evidence="11">SusD family protein</fullName>
    </recommendedName>
</protein>
<gene>
    <name evidence="9" type="ORF">GCM10011379_21130</name>
</gene>
<evidence type="ECO:0008006" key="11">
    <source>
        <dbReference type="Google" id="ProtNLM"/>
    </source>
</evidence>
<dbReference type="Pfam" id="PF14322">
    <property type="entry name" value="SusD-like_3"/>
    <property type="match status" value="1"/>
</dbReference>
<evidence type="ECO:0000256" key="2">
    <source>
        <dbReference type="ARBA" id="ARBA00006275"/>
    </source>
</evidence>
<reference evidence="9" key="2">
    <citation type="submission" date="2020-09" db="EMBL/GenBank/DDBJ databases">
        <authorList>
            <person name="Sun Q."/>
            <person name="Zhou Y."/>
        </authorList>
    </citation>
    <scope>NUCLEOTIDE SEQUENCE</scope>
    <source>
        <strain evidence="9">CGMCC 1.15290</strain>
    </source>
</reference>
<feature type="domain" description="SusD-like N-terminal" evidence="8">
    <location>
        <begin position="27"/>
        <end position="226"/>
    </location>
</feature>
<comment type="subcellular location">
    <subcellularLocation>
        <location evidence="1">Cell outer membrane</location>
    </subcellularLocation>
</comment>
<keyword evidence="3 6" id="KW-0732">Signal</keyword>
<evidence type="ECO:0000259" key="7">
    <source>
        <dbReference type="Pfam" id="PF07980"/>
    </source>
</evidence>
<proteinExistence type="inferred from homology"/>
<dbReference type="Proteomes" id="UP000627292">
    <property type="component" value="Unassembled WGS sequence"/>
</dbReference>
<name>A0A917MXG6_9BACT</name>
<dbReference type="EMBL" id="BMIB01000002">
    <property type="protein sequence ID" value="GGH66696.1"/>
    <property type="molecule type" value="Genomic_DNA"/>
</dbReference>
<feature type="signal peptide" evidence="6">
    <location>
        <begin position="1"/>
        <end position="22"/>
    </location>
</feature>
<keyword evidence="10" id="KW-1185">Reference proteome</keyword>
<evidence type="ECO:0000313" key="9">
    <source>
        <dbReference type="EMBL" id="GGH66696.1"/>
    </source>
</evidence>
<keyword evidence="5" id="KW-0998">Cell outer membrane</keyword>
<dbReference type="SUPFAM" id="SSF48452">
    <property type="entry name" value="TPR-like"/>
    <property type="match status" value="1"/>
</dbReference>
<reference evidence="9" key="1">
    <citation type="journal article" date="2014" name="Int. J. Syst. Evol. Microbiol.">
        <title>Complete genome sequence of Corynebacterium casei LMG S-19264T (=DSM 44701T), isolated from a smear-ripened cheese.</title>
        <authorList>
            <consortium name="US DOE Joint Genome Institute (JGI-PGF)"/>
            <person name="Walter F."/>
            <person name="Albersmeier A."/>
            <person name="Kalinowski J."/>
            <person name="Ruckert C."/>
        </authorList>
    </citation>
    <scope>NUCLEOTIDE SEQUENCE</scope>
    <source>
        <strain evidence="9">CGMCC 1.15290</strain>
    </source>
</reference>
<dbReference type="GO" id="GO:0009279">
    <property type="term" value="C:cell outer membrane"/>
    <property type="evidence" value="ECO:0007669"/>
    <property type="project" value="UniProtKB-SubCell"/>
</dbReference>
<evidence type="ECO:0000256" key="5">
    <source>
        <dbReference type="ARBA" id="ARBA00023237"/>
    </source>
</evidence>
<dbReference type="InterPro" id="IPR011990">
    <property type="entry name" value="TPR-like_helical_dom_sf"/>
</dbReference>
<dbReference type="Gene3D" id="1.25.40.390">
    <property type="match status" value="1"/>
</dbReference>